<feature type="binding site" evidence="8">
    <location>
        <position position="500"/>
    </location>
    <ligand>
        <name>ATP</name>
        <dbReference type="ChEBI" id="CHEBI:30616"/>
    </ligand>
</feature>
<dbReference type="GO" id="GO:0005524">
    <property type="term" value="F:ATP binding"/>
    <property type="evidence" value="ECO:0007669"/>
    <property type="project" value="UniProtKB-KW"/>
</dbReference>
<evidence type="ECO:0000256" key="1">
    <source>
        <dbReference type="ARBA" id="ARBA00006432"/>
    </source>
</evidence>
<reference evidence="12 13" key="1">
    <citation type="submission" date="2019-10" db="EMBL/GenBank/DDBJ databases">
        <title>Comparative genomic analysis of Providencia.</title>
        <authorList>
            <person name="Yuan C."/>
            <person name="Wei Y."/>
            <person name="Yin Z."/>
        </authorList>
    </citation>
    <scope>NUCLEOTIDE SEQUENCE [LARGE SCALE GENOMIC DNA]</scope>
    <source>
        <strain evidence="13">wls1934</strain>
    </source>
</reference>
<dbReference type="Proteomes" id="UP000449944">
    <property type="component" value="Unassembled WGS sequence"/>
</dbReference>
<comment type="similarity">
    <text evidence="1 8">Belongs to the ATP-dependent AMP-binding enzyme family.</text>
</comment>
<dbReference type="AlphaFoldDB" id="A0AAW9VAX8"/>
<dbReference type="GO" id="GO:0006935">
    <property type="term" value="P:chemotaxis"/>
    <property type="evidence" value="ECO:0007669"/>
    <property type="project" value="UniProtKB-UniRule"/>
</dbReference>
<evidence type="ECO:0000259" key="10">
    <source>
        <dbReference type="Pfam" id="PF13193"/>
    </source>
</evidence>
<protein>
    <recommendedName>
        <fullName evidence="8">Acetyl-coenzyme A synthetase</fullName>
        <shortName evidence="8">AcCoA synthetase</shortName>
        <shortName evidence="8">Acs</shortName>
        <ecNumber evidence="8">6.2.1.1</ecNumber>
    </recommendedName>
    <alternativeName>
        <fullName evidence="8">Acetate--CoA ligase</fullName>
    </alternativeName>
    <alternativeName>
        <fullName evidence="8">Acyl-activating enzyme</fullName>
    </alternativeName>
</protein>
<dbReference type="PANTHER" id="PTHR24095">
    <property type="entry name" value="ACETYL-COENZYME A SYNTHETASE"/>
    <property type="match status" value="1"/>
</dbReference>
<dbReference type="Gene3D" id="3.40.50.12780">
    <property type="entry name" value="N-terminal domain of ligase-like"/>
    <property type="match status" value="1"/>
</dbReference>
<comment type="catalytic activity">
    <reaction evidence="8">
        <text>acetate + ATP + CoA = acetyl-CoA + AMP + diphosphate</text>
        <dbReference type="Rhea" id="RHEA:23176"/>
        <dbReference type="ChEBI" id="CHEBI:30089"/>
        <dbReference type="ChEBI" id="CHEBI:30616"/>
        <dbReference type="ChEBI" id="CHEBI:33019"/>
        <dbReference type="ChEBI" id="CHEBI:57287"/>
        <dbReference type="ChEBI" id="CHEBI:57288"/>
        <dbReference type="ChEBI" id="CHEBI:456215"/>
        <dbReference type="EC" id="6.2.1.1"/>
    </reaction>
</comment>
<dbReference type="SUPFAM" id="SSF56801">
    <property type="entry name" value="Acetyl-CoA synthetase-like"/>
    <property type="match status" value="1"/>
</dbReference>
<feature type="binding site" evidence="8">
    <location>
        <begin position="387"/>
        <end position="389"/>
    </location>
    <ligand>
        <name>ATP</name>
        <dbReference type="ChEBI" id="CHEBI:30616"/>
    </ligand>
</feature>
<keyword evidence="4 8" id="KW-0547">Nucleotide-binding</keyword>
<organism evidence="12 13">
    <name type="scientific">Providencia alcalifaciens</name>
    <dbReference type="NCBI Taxonomy" id="126385"/>
    <lineage>
        <taxon>Bacteria</taxon>
        <taxon>Pseudomonadati</taxon>
        <taxon>Pseudomonadota</taxon>
        <taxon>Gammaproteobacteria</taxon>
        <taxon>Enterobacterales</taxon>
        <taxon>Morganellaceae</taxon>
        <taxon>Providencia</taxon>
    </lineage>
</organism>
<dbReference type="Pfam" id="PF13193">
    <property type="entry name" value="AMP-binding_C"/>
    <property type="match status" value="1"/>
</dbReference>
<sequence>MTQITKHPVPANIAKNALINEQQYNDEYQRSIQDPEGFWGEKGKIVDWIKPYTRVKNTSFDPGHVNIRWFEDGILNLSANCLDRHLATRGDQTAIIWEGDDPTQSKNITYRELHHDVCQFANVLKKQGIRKGDVVAIYMPMVVEAAVAMLACARIGAIHTVIFAGFSPEAVSGRVIDCKAKLIITSDEGLRAGRAIPLKKNVDDALQNPQVTTVANVIVYRRTGNAPSWIEGRDLWWHDVIQGVSADCPPEEINAEDPLFILYTSGSTGKPKGVLHTTGGYLVYATLTFKYTFDYHENEVYWCTADVGWVTGHSYLLYGPLSNGAKTLMFEGVPNYPAVNRMAQVVDKHQVNILYTAPTAIRALMAEGDKAIEGTQRDSLRILGSVGEPINPEAWEWFYKKMGNSRCPVVDTWWQTETGGFMITPLPGATMLKPGSATLPFFGVRPALVDNLGEPLDGATEGNLVIVDSWPGQARTLFGDHERFEQTYFSTFKGMYFSGDGARRDEDGYYWITGRVDDVLNISGHRLGTAEIESALVSHPKVAEAAVVGIPHSIKGQAIYAYVTLISGEEPSPELYTEVRNWVRKEIGPIATPDVLHWTDSLPKTRSGKIMRRILRKIASGDTSNFGDTSTLADPGVVEKLLEEKQSMSIS</sequence>
<dbReference type="Pfam" id="PF16177">
    <property type="entry name" value="ACAS_N"/>
    <property type="match status" value="1"/>
</dbReference>
<feature type="binding site" evidence="8">
    <location>
        <begin position="411"/>
        <end position="416"/>
    </location>
    <ligand>
        <name>ATP</name>
        <dbReference type="ChEBI" id="CHEBI:30616"/>
    </ligand>
</feature>
<dbReference type="PANTHER" id="PTHR24095:SF243">
    <property type="entry name" value="ACETYL-COENZYME A SYNTHETASE"/>
    <property type="match status" value="1"/>
</dbReference>
<dbReference type="NCBIfam" id="NF001208">
    <property type="entry name" value="PRK00174.1"/>
    <property type="match status" value="1"/>
</dbReference>
<keyword evidence="5 8" id="KW-0067">ATP-binding</keyword>
<accession>A0AAW9VAX8</accession>
<keyword evidence="6 8" id="KW-0460">Magnesium</keyword>
<comment type="PTM">
    <text evidence="8">Acetylated. Deacetylation by the SIR2-homolog deacetylase activates the enzyme.</text>
</comment>
<comment type="cofactor">
    <cofactor evidence="8">
        <name>Mg(2+)</name>
        <dbReference type="ChEBI" id="CHEBI:18420"/>
    </cofactor>
</comment>
<comment type="function">
    <text evidence="8">Enables the cell to use acetate during aerobic growth to generate energy via the TCA cycle, and biosynthetic compounds via the glyoxylate shunt. Acetylates CheY, the response regulator involved in flagellar movement and chemotaxis.</text>
</comment>
<dbReference type="CDD" id="cd05966">
    <property type="entry name" value="ACS"/>
    <property type="match status" value="1"/>
</dbReference>
<feature type="binding site" evidence="8">
    <location>
        <position position="526"/>
    </location>
    <ligand>
        <name>ATP</name>
        <dbReference type="ChEBI" id="CHEBI:30616"/>
    </ligand>
</feature>
<evidence type="ECO:0000256" key="4">
    <source>
        <dbReference type="ARBA" id="ARBA00022741"/>
    </source>
</evidence>
<keyword evidence="7 8" id="KW-0007">Acetylation</keyword>
<gene>
    <name evidence="8 12" type="primary">acs</name>
    <name evidence="12" type="ORF">GKR67_08405</name>
</gene>
<comment type="caution">
    <text evidence="12">The sequence shown here is derived from an EMBL/GenBank/DDBJ whole genome shotgun (WGS) entry which is preliminary data.</text>
</comment>
<feature type="domain" description="Acetyl-coenzyme A synthetase N-terminal" evidence="11">
    <location>
        <begin position="24"/>
        <end position="81"/>
    </location>
</feature>
<dbReference type="InterPro" id="IPR011904">
    <property type="entry name" value="Ac_CoA_lig"/>
</dbReference>
<evidence type="ECO:0000256" key="8">
    <source>
        <dbReference type="HAMAP-Rule" id="MF_01123"/>
    </source>
</evidence>
<dbReference type="GO" id="GO:0046872">
    <property type="term" value="F:metal ion binding"/>
    <property type="evidence" value="ECO:0007669"/>
    <property type="project" value="UniProtKB-KW"/>
</dbReference>
<feature type="binding site" evidence="8">
    <location>
        <position position="311"/>
    </location>
    <ligand>
        <name>CoA</name>
        <dbReference type="ChEBI" id="CHEBI:57287"/>
    </ligand>
</feature>
<dbReference type="EC" id="6.2.1.1" evidence="8"/>
<keyword evidence="2 8" id="KW-0436">Ligase</keyword>
<dbReference type="InterPro" id="IPR020845">
    <property type="entry name" value="AMP-binding_CS"/>
</dbReference>
<dbReference type="FunFam" id="3.40.50.12780:FF:000001">
    <property type="entry name" value="Acetyl-coenzyme A synthetase"/>
    <property type="match status" value="1"/>
</dbReference>
<feature type="binding site" evidence="8">
    <location>
        <position position="335"/>
    </location>
    <ligand>
        <name>CoA</name>
        <dbReference type="ChEBI" id="CHEBI:57287"/>
    </ligand>
</feature>
<proteinExistence type="inferred from homology"/>
<dbReference type="Pfam" id="PF00501">
    <property type="entry name" value="AMP-binding"/>
    <property type="match status" value="1"/>
</dbReference>
<dbReference type="HAMAP" id="MF_01123">
    <property type="entry name" value="Ac_CoA_synth"/>
    <property type="match status" value="1"/>
</dbReference>
<evidence type="ECO:0000256" key="7">
    <source>
        <dbReference type="ARBA" id="ARBA00022990"/>
    </source>
</evidence>
<dbReference type="FunFam" id="3.30.300.30:FF:000004">
    <property type="entry name" value="Acetyl-coenzyme A synthetase"/>
    <property type="match status" value="1"/>
</dbReference>
<evidence type="ECO:0000256" key="2">
    <source>
        <dbReference type="ARBA" id="ARBA00022598"/>
    </source>
</evidence>
<feature type="binding site" evidence="8">
    <location>
        <position position="523"/>
    </location>
    <ligand>
        <name>CoA</name>
        <dbReference type="ChEBI" id="CHEBI:57287"/>
    </ligand>
</feature>
<dbReference type="GO" id="GO:0003987">
    <property type="term" value="F:acetate-CoA ligase activity"/>
    <property type="evidence" value="ECO:0007669"/>
    <property type="project" value="UniProtKB-UniRule"/>
</dbReference>
<dbReference type="EMBL" id="WLUB01000027">
    <property type="protein sequence ID" value="MTC34634.1"/>
    <property type="molecule type" value="Genomic_DNA"/>
</dbReference>
<dbReference type="InterPro" id="IPR025110">
    <property type="entry name" value="AMP-bd_C"/>
</dbReference>
<dbReference type="InterPro" id="IPR045851">
    <property type="entry name" value="AMP-bd_C_sf"/>
</dbReference>
<feature type="binding site" evidence="8">
    <location>
        <position position="584"/>
    </location>
    <ligand>
        <name>CoA</name>
        <dbReference type="ChEBI" id="CHEBI:57287"/>
    </ligand>
</feature>
<feature type="binding site" evidence="8">
    <location>
        <position position="542"/>
    </location>
    <ligand>
        <name>Mg(2+)</name>
        <dbReference type="ChEBI" id="CHEBI:18420"/>
    </ligand>
</feature>
<feature type="modified residue" description="N6-acetyllysine" evidence="8">
    <location>
        <position position="609"/>
    </location>
</feature>
<evidence type="ECO:0000256" key="6">
    <source>
        <dbReference type="ARBA" id="ARBA00022842"/>
    </source>
</evidence>
<evidence type="ECO:0000313" key="13">
    <source>
        <dbReference type="Proteomes" id="UP000449944"/>
    </source>
</evidence>
<feature type="binding site" evidence="8">
    <location>
        <position position="537"/>
    </location>
    <ligand>
        <name>Mg(2+)</name>
        <dbReference type="ChEBI" id="CHEBI:18420"/>
    </ligand>
</feature>
<evidence type="ECO:0000256" key="3">
    <source>
        <dbReference type="ARBA" id="ARBA00022723"/>
    </source>
</evidence>
<feature type="domain" description="AMP-dependent synthetase/ligase" evidence="9">
    <location>
        <begin position="83"/>
        <end position="466"/>
    </location>
</feature>
<evidence type="ECO:0000259" key="9">
    <source>
        <dbReference type="Pfam" id="PF00501"/>
    </source>
</evidence>
<evidence type="ECO:0000313" key="12">
    <source>
        <dbReference type="EMBL" id="MTC34634.1"/>
    </source>
</evidence>
<dbReference type="GO" id="GO:0005829">
    <property type="term" value="C:cytosol"/>
    <property type="evidence" value="ECO:0007669"/>
    <property type="project" value="TreeGrafter"/>
</dbReference>
<dbReference type="RefSeq" id="WP_036965034.1">
    <property type="nucleotide sequence ID" value="NZ_CAWPNQ010000005.1"/>
</dbReference>
<dbReference type="InterPro" id="IPR032387">
    <property type="entry name" value="ACAS_N"/>
</dbReference>
<dbReference type="GO" id="GO:0016208">
    <property type="term" value="F:AMP binding"/>
    <property type="evidence" value="ECO:0007669"/>
    <property type="project" value="InterPro"/>
</dbReference>
<feature type="binding site" evidence="8">
    <location>
        <position position="515"/>
    </location>
    <ligand>
        <name>ATP</name>
        <dbReference type="ChEBI" id="CHEBI:30616"/>
    </ligand>
</feature>
<evidence type="ECO:0000256" key="5">
    <source>
        <dbReference type="ARBA" id="ARBA00022840"/>
    </source>
</evidence>
<comment type="function">
    <text evidence="8">Catalyzes the conversion of acetate into acetyl-CoA (AcCoA), an essential intermediate at the junction of anabolic and catabolic pathways. Acs undergoes a two-step reaction. In the first half reaction, Acs combines acetate with ATP to form acetyl-adenylate (AcAMP) intermediate. In the second half reaction, it can then transfer the acetyl group from AcAMP to the sulfhydryl group of CoA, forming the product AcCoA.</text>
</comment>
<dbReference type="NCBIfam" id="TIGR02188">
    <property type="entry name" value="Ac_CoA_lig_AcsA"/>
    <property type="match status" value="1"/>
</dbReference>
<keyword evidence="3 8" id="KW-0479">Metal-binding</keyword>
<dbReference type="PROSITE" id="PS00455">
    <property type="entry name" value="AMP_BINDING"/>
    <property type="match status" value="1"/>
</dbReference>
<feature type="binding site" evidence="8">
    <location>
        <begin position="191"/>
        <end position="194"/>
    </location>
    <ligand>
        <name>CoA</name>
        <dbReference type="ChEBI" id="CHEBI:57287"/>
    </ligand>
</feature>
<evidence type="ECO:0000259" key="11">
    <source>
        <dbReference type="Pfam" id="PF16177"/>
    </source>
</evidence>
<dbReference type="GO" id="GO:0019427">
    <property type="term" value="P:acetyl-CoA biosynthetic process from acetate"/>
    <property type="evidence" value="ECO:0007669"/>
    <property type="project" value="UniProtKB-UniRule"/>
</dbReference>
<feature type="binding site" evidence="8">
    <location>
        <position position="539"/>
    </location>
    <ligand>
        <name>Mg(2+)</name>
        <dbReference type="ChEBI" id="CHEBI:18420"/>
    </ligand>
</feature>
<dbReference type="Gene3D" id="3.30.300.30">
    <property type="match status" value="1"/>
</dbReference>
<dbReference type="InterPro" id="IPR000873">
    <property type="entry name" value="AMP-dep_synth/lig_dom"/>
</dbReference>
<name>A0AAW9VAX8_9GAMM</name>
<dbReference type="InterPro" id="IPR042099">
    <property type="entry name" value="ANL_N_sf"/>
</dbReference>
<feature type="domain" description="AMP-binding enzyme C-terminal" evidence="10">
    <location>
        <begin position="531"/>
        <end position="609"/>
    </location>
</feature>